<dbReference type="EMBL" id="CAJVPW010004797">
    <property type="protein sequence ID" value="CAG8545455.1"/>
    <property type="molecule type" value="Genomic_DNA"/>
</dbReference>
<comment type="caution">
    <text evidence="1">The sequence shown here is derived from an EMBL/GenBank/DDBJ whole genome shotgun (WGS) entry which is preliminary data.</text>
</comment>
<evidence type="ECO:0000313" key="1">
    <source>
        <dbReference type="EMBL" id="CAG8545455.1"/>
    </source>
</evidence>
<sequence>MASTQQVASQVRPVHEAVPNQPNIYDENYDSETQLESDNILEPKNTLENILEPETPFDMTFENFCYLQIATA</sequence>
<evidence type="ECO:0000313" key="2">
    <source>
        <dbReference type="Proteomes" id="UP000789366"/>
    </source>
</evidence>
<reference evidence="1" key="1">
    <citation type="submission" date="2021-06" db="EMBL/GenBank/DDBJ databases">
        <authorList>
            <person name="Kallberg Y."/>
            <person name="Tangrot J."/>
            <person name="Rosling A."/>
        </authorList>
    </citation>
    <scope>NUCLEOTIDE SEQUENCE</scope>
    <source>
        <strain evidence="1">28 12/20/2015</strain>
    </source>
</reference>
<proteinExistence type="predicted"/>
<organism evidence="1 2">
    <name type="scientific">Cetraspora pellucida</name>
    <dbReference type="NCBI Taxonomy" id="1433469"/>
    <lineage>
        <taxon>Eukaryota</taxon>
        <taxon>Fungi</taxon>
        <taxon>Fungi incertae sedis</taxon>
        <taxon>Mucoromycota</taxon>
        <taxon>Glomeromycotina</taxon>
        <taxon>Glomeromycetes</taxon>
        <taxon>Diversisporales</taxon>
        <taxon>Gigasporaceae</taxon>
        <taxon>Cetraspora</taxon>
    </lineage>
</organism>
<name>A0ACA9LTC6_9GLOM</name>
<gene>
    <name evidence="1" type="ORF">SPELUC_LOCUS4983</name>
</gene>
<dbReference type="Proteomes" id="UP000789366">
    <property type="component" value="Unassembled WGS sequence"/>
</dbReference>
<keyword evidence="2" id="KW-1185">Reference proteome</keyword>
<accession>A0ACA9LTC6</accession>
<protein>
    <submittedName>
        <fullName evidence="1">14289_t:CDS:1</fullName>
    </submittedName>
</protein>